<accession>A0A9P3PTZ8</accession>
<reference evidence="1" key="1">
    <citation type="submission" date="2022-07" db="EMBL/GenBank/DDBJ databases">
        <title>The genome of Lyophyllum shimeji provides insight into the initial evolution of ectomycorrhizal fungal genome.</title>
        <authorList>
            <person name="Kobayashi Y."/>
            <person name="Shibata T."/>
            <person name="Hirakawa H."/>
            <person name="Shigenobu S."/>
            <person name="Nishiyama T."/>
            <person name="Yamada A."/>
            <person name="Hasebe M."/>
            <person name="Kawaguchi M."/>
        </authorList>
    </citation>
    <scope>NUCLEOTIDE SEQUENCE</scope>
    <source>
        <strain evidence="1">AT787</strain>
    </source>
</reference>
<comment type="caution">
    <text evidence="1">The sequence shown here is derived from an EMBL/GenBank/DDBJ whole genome shotgun (WGS) entry which is preliminary data.</text>
</comment>
<gene>
    <name evidence="1" type="ORF">LshimejAT787_0904360</name>
</gene>
<evidence type="ECO:0000313" key="1">
    <source>
        <dbReference type="EMBL" id="GLB41221.1"/>
    </source>
</evidence>
<dbReference type="Proteomes" id="UP001063166">
    <property type="component" value="Unassembled WGS sequence"/>
</dbReference>
<dbReference type="EMBL" id="BRPK01000009">
    <property type="protein sequence ID" value="GLB41221.1"/>
    <property type="molecule type" value="Genomic_DNA"/>
</dbReference>
<sequence length="234" mass="25701">MSNNATQAEKPGRLLSYRDARRCKAKAYVYGFPLDNAGLKYCGDRIKPIPPEVTDYEELANARLQRAAAISKHVIKALYSALPGGAHTTRRDSGEVEGDFGGRGLQTGATMVSHDLMSTPDLLCLCLYPTSVDHIIRTNYLVGVRGKYSKWSLLLPLRTRDGGEEADNQRMKIPTAELMRHGGHTTTEQAFQGPAAGTRLEVDARRKAGLAGCTTKYYPNHCRVGGEGTFMRQI</sequence>
<proteinExistence type="predicted"/>
<protein>
    <submittedName>
        <fullName evidence="1">Uncharacterized protein</fullName>
    </submittedName>
</protein>
<evidence type="ECO:0000313" key="2">
    <source>
        <dbReference type="Proteomes" id="UP001063166"/>
    </source>
</evidence>
<organism evidence="1 2">
    <name type="scientific">Lyophyllum shimeji</name>
    <name type="common">Hon-shimeji</name>
    <name type="synonym">Tricholoma shimeji</name>
    <dbReference type="NCBI Taxonomy" id="47721"/>
    <lineage>
        <taxon>Eukaryota</taxon>
        <taxon>Fungi</taxon>
        <taxon>Dikarya</taxon>
        <taxon>Basidiomycota</taxon>
        <taxon>Agaricomycotina</taxon>
        <taxon>Agaricomycetes</taxon>
        <taxon>Agaricomycetidae</taxon>
        <taxon>Agaricales</taxon>
        <taxon>Tricholomatineae</taxon>
        <taxon>Lyophyllaceae</taxon>
        <taxon>Lyophyllum</taxon>
    </lineage>
</organism>
<keyword evidence="2" id="KW-1185">Reference proteome</keyword>
<dbReference type="AlphaFoldDB" id="A0A9P3PTZ8"/>
<name>A0A9P3PTZ8_LYOSH</name>